<evidence type="ECO:0000256" key="5">
    <source>
        <dbReference type="ARBA" id="ARBA00023274"/>
    </source>
</evidence>
<dbReference type="InterPro" id="IPR005484">
    <property type="entry name" value="Ribosomal_uL18_bac/plant/anim"/>
</dbReference>
<evidence type="ECO:0000256" key="3">
    <source>
        <dbReference type="ARBA" id="ARBA00022884"/>
    </source>
</evidence>
<evidence type="ECO:0000256" key="4">
    <source>
        <dbReference type="ARBA" id="ARBA00022980"/>
    </source>
</evidence>
<accession>A0A1G2ASV6</accession>
<dbReference type="SUPFAM" id="SSF53137">
    <property type="entry name" value="Translational machinery components"/>
    <property type="match status" value="1"/>
</dbReference>
<organism evidence="8 9">
    <name type="scientific">Candidatus Kerfeldbacteria bacterium RIFCSPHIGHO2_02_FULL_42_14</name>
    <dbReference type="NCBI Taxonomy" id="1798540"/>
    <lineage>
        <taxon>Bacteria</taxon>
        <taxon>Candidatus Kerfeldiibacteriota</taxon>
    </lineage>
</organism>
<gene>
    <name evidence="7" type="primary">rplR</name>
    <name evidence="8" type="ORF">A3B74_02500</name>
</gene>
<keyword evidence="4 7" id="KW-0689">Ribosomal protein</keyword>
<dbReference type="Pfam" id="PF00861">
    <property type="entry name" value="Ribosomal_L18p"/>
    <property type="match status" value="1"/>
</dbReference>
<dbReference type="PANTHER" id="PTHR12899">
    <property type="entry name" value="39S RIBOSOMAL PROTEIN L18, MITOCHONDRIAL"/>
    <property type="match status" value="1"/>
</dbReference>
<evidence type="ECO:0000256" key="7">
    <source>
        <dbReference type="HAMAP-Rule" id="MF_01337"/>
    </source>
</evidence>
<dbReference type="GO" id="GO:0006412">
    <property type="term" value="P:translation"/>
    <property type="evidence" value="ECO:0007669"/>
    <property type="project" value="UniProtKB-UniRule"/>
</dbReference>
<reference evidence="8 9" key="1">
    <citation type="journal article" date="2016" name="Nat. Commun.">
        <title>Thousands of microbial genomes shed light on interconnected biogeochemical processes in an aquifer system.</title>
        <authorList>
            <person name="Anantharaman K."/>
            <person name="Brown C.T."/>
            <person name="Hug L.A."/>
            <person name="Sharon I."/>
            <person name="Castelle C.J."/>
            <person name="Probst A.J."/>
            <person name="Thomas B.C."/>
            <person name="Singh A."/>
            <person name="Wilkins M.J."/>
            <person name="Karaoz U."/>
            <person name="Brodie E.L."/>
            <person name="Williams K.H."/>
            <person name="Hubbard S.S."/>
            <person name="Banfield J.F."/>
        </authorList>
    </citation>
    <scope>NUCLEOTIDE SEQUENCE [LARGE SCALE GENOMIC DNA]</scope>
</reference>
<dbReference type="FunFam" id="3.30.420.100:FF:000001">
    <property type="entry name" value="50S ribosomal protein L18"/>
    <property type="match status" value="1"/>
</dbReference>
<dbReference type="EMBL" id="MHKB01000008">
    <property type="protein sequence ID" value="OGY79619.1"/>
    <property type="molecule type" value="Genomic_DNA"/>
</dbReference>
<comment type="similarity">
    <text evidence="1 7">Belongs to the universal ribosomal protein uL18 family.</text>
</comment>
<dbReference type="CDD" id="cd00432">
    <property type="entry name" value="Ribosomal_L18_L5e"/>
    <property type="match status" value="1"/>
</dbReference>
<keyword evidence="2 7" id="KW-0699">rRNA-binding</keyword>
<evidence type="ECO:0000313" key="9">
    <source>
        <dbReference type="Proteomes" id="UP000177165"/>
    </source>
</evidence>
<evidence type="ECO:0000313" key="8">
    <source>
        <dbReference type="EMBL" id="OGY79619.1"/>
    </source>
</evidence>
<dbReference type="Gene3D" id="3.30.420.100">
    <property type="match status" value="1"/>
</dbReference>
<evidence type="ECO:0000256" key="1">
    <source>
        <dbReference type="ARBA" id="ARBA00007116"/>
    </source>
</evidence>
<dbReference type="AlphaFoldDB" id="A0A1G2ASV6"/>
<comment type="function">
    <text evidence="7">This is one of the proteins that bind and probably mediate the attachment of the 5S RNA into the large ribosomal subunit, where it forms part of the central protuberance.</text>
</comment>
<dbReference type="Proteomes" id="UP000177165">
    <property type="component" value="Unassembled WGS sequence"/>
</dbReference>
<dbReference type="GO" id="GO:0008097">
    <property type="term" value="F:5S rRNA binding"/>
    <property type="evidence" value="ECO:0007669"/>
    <property type="project" value="TreeGrafter"/>
</dbReference>
<keyword evidence="3 7" id="KW-0694">RNA-binding</keyword>
<dbReference type="HAMAP" id="MF_01337_B">
    <property type="entry name" value="Ribosomal_uL18_B"/>
    <property type="match status" value="1"/>
</dbReference>
<dbReference type="STRING" id="1798540.A3B74_02500"/>
<protein>
    <recommendedName>
        <fullName evidence="6 7">Large ribosomal subunit protein uL18</fullName>
    </recommendedName>
</protein>
<dbReference type="GO" id="GO:0003735">
    <property type="term" value="F:structural constituent of ribosome"/>
    <property type="evidence" value="ECO:0007669"/>
    <property type="project" value="InterPro"/>
</dbReference>
<comment type="caution">
    <text evidence="8">The sequence shown here is derived from an EMBL/GenBank/DDBJ whole genome shotgun (WGS) entry which is preliminary data.</text>
</comment>
<proteinExistence type="inferred from homology"/>
<dbReference type="InterPro" id="IPR057268">
    <property type="entry name" value="Ribosomal_L18"/>
</dbReference>
<name>A0A1G2ASV6_9BACT</name>
<dbReference type="GO" id="GO:0022625">
    <property type="term" value="C:cytosolic large ribosomal subunit"/>
    <property type="evidence" value="ECO:0007669"/>
    <property type="project" value="TreeGrafter"/>
</dbReference>
<dbReference type="NCBIfam" id="TIGR00060">
    <property type="entry name" value="L18_bact"/>
    <property type="match status" value="1"/>
</dbReference>
<dbReference type="PANTHER" id="PTHR12899:SF3">
    <property type="entry name" value="LARGE RIBOSOMAL SUBUNIT PROTEIN UL18M"/>
    <property type="match status" value="1"/>
</dbReference>
<evidence type="ECO:0000256" key="2">
    <source>
        <dbReference type="ARBA" id="ARBA00022730"/>
    </source>
</evidence>
<comment type="subunit">
    <text evidence="7">Part of the 50S ribosomal subunit; part of the 5S rRNA/L5/L18/L25 subcomplex. Contacts the 5S and 23S rRNAs.</text>
</comment>
<dbReference type="InterPro" id="IPR004389">
    <property type="entry name" value="Ribosomal_uL18_bac-type"/>
</dbReference>
<sequence>MTNRERKKKMALLRRKQRSRAKIFGTGERPRLQVFRSLKYISAQIIDDTHGHTLIAAHVKQLQTEGSRTQQAEALGKLIAKKAQTKQIRKVVFDRSGYKFHGRVKAFALGARAGGLEF</sequence>
<evidence type="ECO:0000256" key="6">
    <source>
        <dbReference type="ARBA" id="ARBA00035197"/>
    </source>
</evidence>
<keyword evidence="5 7" id="KW-0687">Ribonucleoprotein</keyword>